<feature type="transmembrane region" description="Helical" evidence="1">
    <location>
        <begin position="9"/>
        <end position="28"/>
    </location>
</feature>
<evidence type="ECO:0000313" key="2">
    <source>
        <dbReference type="EMBL" id="RYB88260.1"/>
    </source>
</evidence>
<keyword evidence="1" id="KW-0812">Transmembrane</keyword>
<comment type="caution">
    <text evidence="2">The sequence shown here is derived from an EMBL/GenBank/DDBJ whole genome shotgun (WGS) entry which is preliminary data.</text>
</comment>
<dbReference type="EMBL" id="SDWS01000021">
    <property type="protein sequence ID" value="RYB88260.1"/>
    <property type="molecule type" value="Genomic_DNA"/>
</dbReference>
<evidence type="ECO:0000313" key="3">
    <source>
        <dbReference type="Proteomes" id="UP000291838"/>
    </source>
</evidence>
<name>A0A4Q2RHR6_9ACTN</name>
<feature type="transmembrane region" description="Helical" evidence="1">
    <location>
        <begin position="126"/>
        <end position="155"/>
    </location>
</feature>
<dbReference type="RefSeq" id="WP_129479837.1">
    <property type="nucleotide sequence ID" value="NZ_SDWS01000021.1"/>
</dbReference>
<feature type="transmembrane region" description="Helical" evidence="1">
    <location>
        <begin position="162"/>
        <end position="181"/>
    </location>
</feature>
<feature type="transmembrane region" description="Helical" evidence="1">
    <location>
        <begin position="48"/>
        <end position="72"/>
    </location>
</feature>
<keyword evidence="3" id="KW-1185">Reference proteome</keyword>
<evidence type="ECO:0008006" key="4">
    <source>
        <dbReference type="Google" id="ProtNLM"/>
    </source>
</evidence>
<keyword evidence="1" id="KW-1133">Transmembrane helix</keyword>
<dbReference type="AlphaFoldDB" id="A0A4Q2RHR6"/>
<proteinExistence type="predicted"/>
<gene>
    <name evidence="2" type="ORF">EUA06_22075</name>
</gene>
<reference evidence="2 3" key="1">
    <citation type="submission" date="2019-01" db="EMBL/GenBank/DDBJ databases">
        <title>Novel species of Nocardioides.</title>
        <authorList>
            <person name="Liu Q."/>
            <person name="Xin Y.-H."/>
        </authorList>
    </citation>
    <scope>NUCLEOTIDE SEQUENCE [LARGE SCALE GENOMIC DNA]</scope>
    <source>
        <strain evidence="2 3">HLT3-15</strain>
    </source>
</reference>
<organism evidence="2 3">
    <name type="scientific">Nocardioides glacieisoli</name>
    <dbReference type="NCBI Taxonomy" id="1168730"/>
    <lineage>
        <taxon>Bacteria</taxon>
        <taxon>Bacillati</taxon>
        <taxon>Actinomycetota</taxon>
        <taxon>Actinomycetes</taxon>
        <taxon>Propionibacteriales</taxon>
        <taxon>Nocardioidaceae</taxon>
        <taxon>Nocardioides</taxon>
    </lineage>
</organism>
<feature type="transmembrane region" description="Helical" evidence="1">
    <location>
        <begin position="187"/>
        <end position="204"/>
    </location>
</feature>
<keyword evidence="1" id="KW-0472">Membrane</keyword>
<dbReference type="Proteomes" id="UP000291838">
    <property type="component" value="Unassembled WGS sequence"/>
</dbReference>
<sequence length="231" mass="24327">MPRSKFERFLPWTGAIAGAAWIGQMFLFRTGDQDSPGSMTTAAIRDHLALNYAAIGCLVVMAIALVFFGTALRSHLRAGEAREATYSSIVYGGLLLVAAGLSQMVMWNWGLINGAADAKDDQALGILSFVGFFGFAGMGIGIATTLLGAGLAGLANAVLPRWFAILTLVLGVLSALGTAGIPPGGLVNYLLLPLWLITAAIILVRRQGEADLSLSLKGSVVSDRTRERSSW</sequence>
<feature type="transmembrane region" description="Helical" evidence="1">
    <location>
        <begin position="84"/>
        <end position="106"/>
    </location>
</feature>
<protein>
    <recommendedName>
        <fullName evidence="4">DUF4386 family protein</fullName>
    </recommendedName>
</protein>
<evidence type="ECO:0000256" key="1">
    <source>
        <dbReference type="SAM" id="Phobius"/>
    </source>
</evidence>
<dbReference type="OrthoDB" id="4863801at2"/>
<accession>A0A4Q2RHR6</accession>